<sequence length="169" mass="18809">MNFADLLIDGFGRVRESVHGTVRSLNAGQLAERLAPEANSIAWLIWHLTRVQDDHFAELQGTEQVWLSQGWYEKFALPLEPADTGYGHSVEDVAAVRVGSAKLLTDYHDAVHAQTVAWLGDLKETDLDRIVDESWDPPVSLGVRVISVLDDDLEHAGQAAFVRGILQRR</sequence>
<dbReference type="SUPFAM" id="SSF109854">
    <property type="entry name" value="DinB/YfiT-like putative metalloenzymes"/>
    <property type="match status" value="1"/>
</dbReference>
<accession>A0ABW5G8H8</accession>
<evidence type="ECO:0000313" key="2">
    <source>
        <dbReference type="EMBL" id="MFD2422471.1"/>
    </source>
</evidence>
<dbReference type="Gene3D" id="1.20.120.450">
    <property type="entry name" value="dinb family like domain"/>
    <property type="match status" value="1"/>
</dbReference>
<proteinExistence type="predicted"/>
<dbReference type="InterPro" id="IPR024775">
    <property type="entry name" value="DinB-like"/>
</dbReference>
<dbReference type="InterPro" id="IPR034660">
    <property type="entry name" value="DinB/YfiT-like"/>
</dbReference>
<dbReference type="RefSeq" id="WP_378271560.1">
    <property type="nucleotide sequence ID" value="NZ_JBHUKR010000029.1"/>
</dbReference>
<comment type="caution">
    <text evidence="2">The sequence shown here is derived from an EMBL/GenBank/DDBJ whole genome shotgun (WGS) entry which is preliminary data.</text>
</comment>
<dbReference type="EMBL" id="JBHUKR010000029">
    <property type="protein sequence ID" value="MFD2422471.1"/>
    <property type="molecule type" value="Genomic_DNA"/>
</dbReference>
<gene>
    <name evidence="2" type="ORF">ACFSXZ_39725</name>
</gene>
<dbReference type="NCBIfam" id="NF047843">
    <property type="entry name" value="MST_Rv0443"/>
    <property type="match status" value="1"/>
</dbReference>
<keyword evidence="3" id="KW-1185">Reference proteome</keyword>
<feature type="domain" description="DinB-like" evidence="1">
    <location>
        <begin position="13"/>
        <end position="158"/>
    </location>
</feature>
<name>A0ABW5G8H8_9PSEU</name>
<evidence type="ECO:0000259" key="1">
    <source>
        <dbReference type="Pfam" id="PF12867"/>
    </source>
</evidence>
<protein>
    <submittedName>
        <fullName evidence="2">DinB family protein</fullName>
    </submittedName>
</protein>
<dbReference type="Pfam" id="PF12867">
    <property type="entry name" value="DinB_2"/>
    <property type="match status" value="1"/>
</dbReference>
<reference evidence="3" key="1">
    <citation type="journal article" date="2019" name="Int. J. Syst. Evol. Microbiol.">
        <title>The Global Catalogue of Microorganisms (GCM) 10K type strain sequencing project: providing services to taxonomists for standard genome sequencing and annotation.</title>
        <authorList>
            <consortium name="The Broad Institute Genomics Platform"/>
            <consortium name="The Broad Institute Genome Sequencing Center for Infectious Disease"/>
            <person name="Wu L."/>
            <person name="Ma J."/>
        </authorList>
    </citation>
    <scope>NUCLEOTIDE SEQUENCE [LARGE SCALE GENOMIC DNA]</scope>
    <source>
        <strain evidence="3">CGMCC 4.7645</strain>
    </source>
</reference>
<dbReference type="Proteomes" id="UP001597417">
    <property type="component" value="Unassembled WGS sequence"/>
</dbReference>
<evidence type="ECO:0000313" key="3">
    <source>
        <dbReference type="Proteomes" id="UP001597417"/>
    </source>
</evidence>
<organism evidence="2 3">
    <name type="scientific">Amycolatopsis pigmentata</name>
    <dbReference type="NCBI Taxonomy" id="450801"/>
    <lineage>
        <taxon>Bacteria</taxon>
        <taxon>Bacillati</taxon>
        <taxon>Actinomycetota</taxon>
        <taxon>Actinomycetes</taxon>
        <taxon>Pseudonocardiales</taxon>
        <taxon>Pseudonocardiaceae</taxon>
        <taxon>Amycolatopsis</taxon>
    </lineage>
</organism>